<accession>A0A9Q0K2A9</accession>
<keyword evidence="6" id="KW-1185">Reference proteome</keyword>
<dbReference type="EMBL" id="JAMYWD010000009">
    <property type="protein sequence ID" value="KAJ4961204.1"/>
    <property type="molecule type" value="Genomic_DNA"/>
</dbReference>
<feature type="domain" description="RRM" evidence="4">
    <location>
        <begin position="59"/>
        <end position="134"/>
    </location>
</feature>
<dbReference type="Proteomes" id="UP001141806">
    <property type="component" value="Unassembled WGS sequence"/>
</dbReference>
<dbReference type="SUPFAM" id="SSF54928">
    <property type="entry name" value="RNA-binding domain, RBD"/>
    <property type="match status" value="1"/>
</dbReference>
<evidence type="ECO:0000256" key="3">
    <source>
        <dbReference type="SAM" id="MobiDB-lite"/>
    </source>
</evidence>
<dbReference type="GO" id="GO:0005634">
    <property type="term" value="C:nucleus"/>
    <property type="evidence" value="ECO:0007669"/>
    <property type="project" value="TreeGrafter"/>
</dbReference>
<dbReference type="GO" id="GO:0003723">
    <property type="term" value="F:RNA binding"/>
    <property type="evidence" value="ECO:0007669"/>
    <property type="project" value="UniProtKB-UniRule"/>
</dbReference>
<sequence>MSRKREKPDYGSAQLVSSSTRRSKRARPLLPRHSNGRTSLEDRLQESTTTTESKQSSPAVVVVTGLDQSCSVLDLKSRFEMYGSISRLRIDRGGLGFITFRSVDSAAAAISASHDPSFPITVDSRKVQVSWANDPSPQWREGVGLSSLEERPLSKLLRAEVPLRRHGRGSKLGVGIVSPRNGLDMPYKGREIIAYDDLL</sequence>
<dbReference type="InterPro" id="IPR050886">
    <property type="entry name" value="RNA-binding_reg"/>
</dbReference>
<dbReference type="CDD" id="cd00590">
    <property type="entry name" value="RRM_SF"/>
    <property type="match status" value="1"/>
</dbReference>
<protein>
    <recommendedName>
        <fullName evidence="4">RRM domain-containing protein</fullName>
    </recommendedName>
</protein>
<feature type="compositionally biased region" description="Low complexity" evidence="3">
    <location>
        <begin position="46"/>
        <end position="57"/>
    </location>
</feature>
<evidence type="ECO:0000256" key="2">
    <source>
        <dbReference type="PROSITE-ProRule" id="PRU00176"/>
    </source>
</evidence>
<dbReference type="SMART" id="SM00360">
    <property type="entry name" value="RRM"/>
    <property type="match status" value="1"/>
</dbReference>
<name>A0A9Q0K2A9_9MAGN</name>
<dbReference type="InterPro" id="IPR012677">
    <property type="entry name" value="Nucleotide-bd_a/b_plait_sf"/>
</dbReference>
<dbReference type="PANTHER" id="PTHR48024:SF48">
    <property type="entry name" value="RRM DOMAIN-CONTAINING PROTEIN"/>
    <property type="match status" value="1"/>
</dbReference>
<evidence type="ECO:0000256" key="1">
    <source>
        <dbReference type="ARBA" id="ARBA00022884"/>
    </source>
</evidence>
<evidence type="ECO:0000313" key="6">
    <source>
        <dbReference type="Proteomes" id="UP001141806"/>
    </source>
</evidence>
<evidence type="ECO:0000313" key="5">
    <source>
        <dbReference type="EMBL" id="KAJ4961204.1"/>
    </source>
</evidence>
<evidence type="ECO:0000259" key="4">
    <source>
        <dbReference type="PROSITE" id="PS50102"/>
    </source>
</evidence>
<proteinExistence type="predicted"/>
<feature type="region of interest" description="Disordered" evidence="3">
    <location>
        <begin position="1"/>
        <end position="58"/>
    </location>
</feature>
<keyword evidence="1 2" id="KW-0694">RNA-binding</keyword>
<dbReference type="GO" id="GO:0005739">
    <property type="term" value="C:mitochondrion"/>
    <property type="evidence" value="ECO:0007669"/>
    <property type="project" value="TreeGrafter"/>
</dbReference>
<dbReference type="PANTHER" id="PTHR48024">
    <property type="entry name" value="GEO13361P1-RELATED"/>
    <property type="match status" value="1"/>
</dbReference>
<dbReference type="OrthoDB" id="1908804at2759"/>
<dbReference type="AlphaFoldDB" id="A0A9Q0K2A9"/>
<comment type="caution">
    <text evidence="5">The sequence shown here is derived from an EMBL/GenBank/DDBJ whole genome shotgun (WGS) entry which is preliminary data.</text>
</comment>
<dbReference type="InterPro" id="IPR035979">
    <property type="entry name" value="RBD_domain_sf"/>
</dbReference>
<reference evidence="5" key="1">
    <citation type="journal article" date="2023" name="Plant J.">
        <title>The genome of the king protea, Protea cynaroides.</title>
        <authorList>
            <person name="Chang J."/>
            <person name="Duong T.A."/>
            <person name="Schoeman C."/>
            <person name="Ma X."/>
            <person name="Roodt D."/>
            <person name="Barker N."/>
            <person name="Li Z."/>
            <person name="Van de Peer Y."/>
            <person name="Mizrachi E."/>
        </authorList>
    </citation>
    <scope>NUCLEOTIDE SEQUENCE</scope>
    <source>
        <tissue evidence="5">Young leaves</tissue>
    </source>
</reference>
<dbReference type="InterPro" id="IPR000504">
    <property type="entry name" value="RRM_dom"/>
</dbReference>
<organism evidence="5 6">
    <name type="scientific">Protea cynaroides</name>
    <dbReference type="NCBI Taxonomy" id="273540"/>
    <lineage>
        <taxon>Eukaryota</taxon>
        <taxon>Viridiplantae</taxon>
        <taxon>Streptophyta</taxon>
        <taxon>Embryophyta</taxon>
        <taxon>Tracheophyta</taxon>
        <taxon>Spermatophyta</taxon>
        <taxon>Magnoliopsida</taxon>
        <taxon>Proteales</taxon>
        <taxon>Proteaceae</taxon>
        <taxon>Protea</taxon>
    </lineage>
</organism>
<gene>
    <name evidence="5" type="ORF">NE237_021114</name>
</gene>
<dbReference type="PROSITE" id="PS50102">
    <property type="entry name" value="RRM"/>
    <property type="match status" value="1"/>
</dbReference>
<dbReference type="Pfam" id="PF00076">
    <property type="entry name" value="RRM_1"/>
    <property type="match status" value="1"/>
</dbReference>
<dbReference type="Gene3D" id="3.30.70.330">
    <property type="match status" value="1"/>
</dbReference>